<feature type="domain" description="K+ potassium transporter integral membrane" evidence="4">
    <location>
        <begin position="47"/>
        <end position="100"/>
    </location>
</feature>
<reference evidence="5" key="1">
    <citation type="submission" date="2018-05" db="EMBL/GenBank/DDBJ databases">
        <title>Draft genome of Mucuna pruriens seed.</title>
        <authorList>
            <person name="Nnadi N.E."/>
            <person name="Vos R."/>
            <person name="Hasami M.H."/>
            <person name="Devisetty U.K."/>
            <person name="Aguiy J.C."/>
        </authorList>
    </citation>
    <scope>NUCLEOTIDE SEQUENCE [LARGE SCALE GENOMIC DNA]</scope>
    <source>
        <strain evidence="5">JCA_2017</strain>
    </source>
</reference>
<comment type="caution">
    <text evidence="5">The sequence shown here is derived from an EMBL/GenBank/DDBJ whole genome shotgun (WGS) entry which is preliminary data.</text>
</comment>
<gene>
    <name evidence="5" type="primary">POT13</name>
    <name evidence="5" type="ORF">CR513_42957</name>
</gene>
<evidence type="ECO:0000313" key="5">
    <source>
        <dbReference type="EMBL" id="RDX76986.1"/>
    </source>
</evidence>
<evidence type="ECO:0000256" key="2">
    <source>
        <dbReference type="ARBA" id="ARBA00008440"/>
    </source>
</evidence>
<dbReference type="InterPro" id="IPR053951">
    <property type="entry name" value="K_trans_N"/>
</dbReference>
<evidence type="ECO:0000259" key="4">
    <source>
        <dbReference type="Pfam" id="PF02705"/>
    </source>
</evidence>
<keyword evidence="3" id="KW-0472">Membrane</keyword>
<accession>A0A371FFE0</accession>
<comment type="similarity">
    <text evidence="2">Belongs to the HAK/KUP transporter (TC 2.A.72.3) family.</text>
</comment>
<sequence length="301" mass="32359">MVNSEDDEDNAKQRLIHTGSRPIPSTSRLLKFLVLIENINVGKRIILAFQTLGVVFGDVGTSPLYTFSVMFRKAPINGNEDILRALSLVLYTLILIPYMSWWFYGPMMMVKVSLLPNQLPFDACISSFRLKVHPLSLKASVNSSAIVVVASLIARMLYMLTSETEDVHDSTLAAINVNVSLVEDLMGCLLDCDLVPMGSGSDLVPGPAVGVLPLGGGHGIGGSMLVVPCNMSSVSSVGFGAPSALRVSFAFDYFVSGVSPSARFDPYGPLSVPGFDPNRFARILKVKPRCGSELGMGLLLK</sequence>
<organism evidence="5 6">
    <name type="scientific">Mucuna pruriens</name>
    <name type="common">Velvet bean</name>
    <name type="synonym">Dolichos pruriens</name>
    <dbReference type="NCBI Taxonomy" id="157652"/>
    <lineage>
        <taxon>Eukaryota</taxon>
        <taxon>Viridiplantae</taxon>
        <taxon>Streptophyta</taxon>
        <taxon>Embryophyta</taxon>
        <taxon>Tracheophyta</taxon>
        <taxon>Spermatophyta</taxon>
        <taxon>Magnoliopsida</taxon>
        <taxon>eudicotyledons</taxon>
        <taxon>Gunneridae</taxon>
        <taxon>Pentapetalae</taxon>
        <taxon>rosids</taxon>
        <taxon>fabids</taxon>
        <taxon>Fabales</taxon>
        <taxon>Fabaceae</taxon>
        <taxon>Papilionoideae</taxon>
        <taxon>50 kb inversion clade</taxon>
        <taxon>NPAAA clade</taxon>
        <taxon>indigoferoid/millettioid clade</taxon>
        <taxon>Phaseoleae</taxon>
        <taxon>Mucuna</taxon>
    </lineage>
</organism>
<feature type="non-terminal residue" evidence="5">
    <location>
        <position position="1"/>
    </location>
</feature>
<evidence type="ECO:0000256" key="1">
    <source>
        <dbReference type="ARBA" id="ARBA00004651"/>
    </source>
</evidence>
<dbReference type="GO" id="GO:0005774">
    <property type="term" value="C:vacuolar membrane"/>
    <property type="evidence" value="ECO:0007669"/>
    <property type="project" value="TreeGrafter"/>
</dbReference>
<name>A0A371FFE0_MUCPR</name>
<keyword evidence="3" id="KW-0812">Transmembrane</keyword>
<feature type="transmembrane region" description="Helical" evidence="3">
    <location>
        <begin position="45"/>
        <end position="70"/>
    </location>
</feature>
<dbReference type="InterPro" id="IPR003855">
    <property type="entry name" value="K+_transporter"/>
</dbReference>
<dbReference type="Proteomes" id="UP000257109">
    <property type="component" value="Unassembled WGS sequence"/>
</dbReference>
<keyword evidence="3" id="KW-1133">Transmembrane helix</keyword>
<dbReference type="GO" id="GO:0015079">
    <property type="term" value="F:potassium ion transmembrane transporter activity"/>
    <property type="evidence" value="ECO:0007669"/>
    <property type="project" value="InterPro"/>
</dbReference>
<comment type="subcellular location">
    <subcellularLocation>
        <location evidence="1">Cell membrane</location>
        <topology evidence="1">Multi-pass membrane protein</topology>
    </subcellularLocation>
</comment>
<dbReference type="OrthoDB" id="504708at2759"/>
<dbReference type="EMBL" id="QJKJ01009321">
    <property type="protein sequence ID" value="RDX76986.1"/>
    <property type="molecule type" value="Genomic_DNA"/>
</dbReference>
<keyword evidence="6" id="KW-1185">Reference proteome</keyword>
<dbReference type="GO" id="GO:0005886">
    <property type="term" value="C:plasma membrane"/>
    <property type="evidence" value="ECO:0007669"/>
    <property type="project" value="UniProtKB-SubCell"/>
</dbReference>
<dbReference type="GO" id="GO:0000325">
    <property type="term" value="C:plant-type vacuole"/>
    <property type="evidence" value="ECO:0007669"/>
    <property type="project" value="TreeGrafter"/>
</dbReference>
<feature type="transmembrane region" description="Helical" evidence="3">
    <location>
        <begin position="82"/>
        <end position="104"/>
    </location>
</feature>
<proteinExistence type="inferred from homology"/>
<dbReference type="PANTHER" id="PTHR30540:SF8">
    <property type="entry name" value="POTASSIUM TRANSPORTER 7"/>
    <property type="match status" value="1"/>
</dbReference>
<dbReference type="Pfam" id="PF02705">
    <property type="entry name" value="K_trans"/>
    <property type="match status" value="1"/>
</dbReference>
<evidence type="ECO:0000256" key="3">
    <source>
        <dbReference type="SAM" id="Phobius"/>
    </source>
</evidence>
<protein>
    <submittedName>
        <fullName evidence="5">Potassium transporter 13</fullName>
    </submittedName>
</protein>
<dbReference type="PANTHER" id="PTHR30540">
    <property type="entry name" value="OSMOTIC STRESS POTASSIUM TRANSPORTER"/>
    <property type="match status" value="1"/>
</dbReference>
<evidence type="ECO:0000313" key="6">
    <source>
        <dbReference type="Proteomes" id="UP000257109"/>
    </source>
</evidence>
<dbReference type="AlphaFoldDB" id="A0A371FFE0"/>